<gene>
    <name evidence="3" type="primary">LOC113795473</name>
</gene>
<accession>A0A6P6Y7Q5</accession>
<organism evidence="2 3">
    <name type="scientific">Dermatophagoides pteronyssinus</name>
    <name type="common">European house dust mite</name>
    <dbReference type="NCBI Taxonomy" id="6956"/>
    <lineage>
        <taxon>Eukaryota</taxon>
        <taxon>Metazoa</taxon>
        <taxon>Ecdysozoa</taxon>
        <taxon>Arthropoda</taxon>
        <taxon>Chelicerata</taxon>
        <taxon>Arachnida</taxon>
        <taxon>Acari</taxon>
        <taxon>Acariformes</taxon>
        <taxon>Sarcoptiformes</taxon>
        <taxon>Astigmata</taxon>
        <taxon>Psoroptidia</taxon>
        <taxon>Analgoidea</taxon>
        <taxon>Pyroglyphidae</taxon>
        <taxon>Dermatophagoidinae</taxon>
        <taxon>Dermatophagoides</taxon>
    </lineage>
</organism>
<dbReference type="KEGG" id="dpte:113795473"/>
<evidence type="ECO:0000313" key="3">
    <source>
        <dbReference type="RefSeq" id="XP_027201458.1"/>
    </source>
</evidence>
<dbReference type="InParanoid" id="A0A6P6Y7Q5"/>
<dbReference type="Proteomes" id="UP000515146">
    <property type="component" value="Unplaced"/>
</dbReference>
<dbReference type="OrthoDB" id="10582822at2759"/>
<protein>
    <submittedName>
        <fullName evidence="3">Uncharacterized protein LOC113795473</fullName>
    </submittedName>
</protein>
<keyword evidence="2" id="KW-1185">Reference proteome</keyword>
<name>A0A6P6Y7Q5_DERPT</name>
<evidence type="ECO:0000313" key="2">
    <source>
        <dbReference type="Proteomes" id="UP000515146"/>
    </source>
</evidence>
<sequence length="210" mass="24383">MFRQRFLIFSSILLLTSMINCQTLPPNVTNILNQLLEQSLADQQQNINGDGGGDGSNSSLTPANLSEIVRIFVQFLVAIFNAFQRVFAQSPMLRNDIVYKSWNDQDLVYNQNISFEKVLEERKEKFDQIFNTVQRFKRGAIGTMFENFSEKDVENLLEKFLKNTQNNNNNDNNLTRIKRNLQQFINLEQLFDSDTIEKLLQNYIAPIKSN</sequence>
<reference evidence="3" key="1">
    <citation type="submission" date="2025-08" db="UniProtKB">
        <authorList>
            <consortium name="RefSeq"/>
        </authorList>
    </citation>
    <scope>IDENTIFICATION</scope>
    <source>
        <strain evidence="3">Airmid</strain>
    </source>
</reference>
<proteinExistence type="predicted"/>
<keyword evidence="1" id="KW-0732">Signal</keyword>
<evidence type="ECO:0000256" key="1">
    <source>
        <dbReference type="SAM" id="SignalP"/>
    </source>
</evidence>
<dbReference type="AlphaFoldDB" id="A0A6P6Y7Q5"/>
<feature type="signal peptide" evidence="1">
    <location>
        <begin position="1"/>
        <end position="21"/>
    </location>
</feature>
<dbReference type="RefSeq" id="XP_027201458.1">
    <property type="nucleotide sequence ID" value="XM_027345657.1"/>
</dbReference>
<feature type="chain" id="PRO_5028118579" evidence="1">
    <location>
        <begin position="22"/>
        <end position="210"/>
    </location>
</feature>